<evidence type="ECO:0000313" key="2">
    <source>
        <dbReference type="EMBL" id="MBS9525752.1"/>
    </source>
</evidence>
<feature type="transmembrane region" description="Helical" evidence="1">
    <location>
        <begin position="111"/>
        <end position="129"/>
    </location>
</feature>
<gene>
    <name evidence="2" type="ORF">KI659_17160</name>
</gene>
<dbReference type="AlphaFoldDB" id="A0AAP2CKE0"/>
<keyword evidence="1" id="KW-0472">Membrane</keyword>
<comment type="caution">
    <text evidence="2">The sequence shown here is derived from an EMBL/GenBank/DDBJ whole genome shotgun (WGS) entry which is preliminary data.</text>
</comment>
<dbReference type="EMBL" id="JAHCMY010000018">
    <property type="protein sequence ID" value="MBS9525752.1"/>
    <property type="molecule type" value="Genomic_DNA"/>
</dbReference>
<accession>A0AAP2CKE0</accession>
<keyword evidence="1" id="KW-0812">Transmembrane</keyword>
<name>A0AAP2CKE0_9BACT</name>
<feature type="transmembrane region" description="Helical" evidence="1">
    <location>
        <begin position="185"/>
        <end position="203"/>
    </location>
</feature>
<organism evidence="2 3">
    <name type="scientific">Litoribacter ruber</name>
    <dbReference type="NCBI Taxonomy" id="702568"/>
    <lineage>
        <taxon>Bacteria</taxon>
        <taxon>Pseudomonadati</taxon>
        <taxon>Bacteroidota</taxon>
        <taxon>Cytophagia</taxon>
        <taxon>Cytophagales</taxon>
        <taxon>Cyclobacteriaceae</taxon>
        <taxon>Litoribacter</taxon>
    </lineage>
</organism>
<keyword evidence="3" id="KW-1185">Reference proteome</keyword>
<feature type="transmembrane region" description="Helical" evidence="1">
    <location>
        <begin position="73"/>
        <end position="91"/>
    </location>
</feature>
<keyword evidence="1" id="KW-1133">Transmembrane helix</keyword>
<sequence length="207" mass="23513">MKTEQEYINDLSEIRSMMERSSKFLTLTGWPGIMAGIYALIGAFIAYRSYYKNDQLVYNTLERQEVPGIVNDIFLLALVVLALAIGTAIYFPYKKALKNRETLWNASSKRLVINMTIPLLTGGILVLIIYSKGLYALMAPLTLVFYGLSLLQGSKYTYEEVKYLGISEIVLGLMATYFIGYGLLFWAIGFGVMHIVYGIYMHLKYEK</sequence>
<dbReference type="RefSeq" id="WP_213946611.1">
    <property type="nucleotide sequence ID" value="NZ_JAHCMY010000018.1"/>
</dbReference>
<proteinExistence type="predicted"/>
<reference evidence="2 3" key="1">
    <citation type="submission" date="2021-05" db="EMBL/GenBank/DDBJ databases">
        <authorList>
            <person name="Zhang Z.D."/>
            <person name="Osman G."/>
        </authorList>
    </citation>
    <scope>NUCLEOTIDE SEQUENCE [LARGE SCALE GENOMIC DNA]</scope>
    <source>
        <strain evidence="2 3">KCTC 32217</strain>
    </source>
</reference>
<feature type="transmembrane region" description="Helical" evidence="1">
    <location>
        <begin position="135"/>
        <end position="151"/>
    </location>
</feature>
<feature type="transmembrane region" description="Helical" evidence="1">
    <location>
        <begin position="24"/>
        <end position="47"/>
    </location>
</feature>
<dbReference type="Proteomes" id="UP001319104">
    <property type="component" value="Unassembled WGS sequence"/>
</dbReference>
<protein>
    <submittedName>
        <fullName evidence="2">Uncharacterized protein</fullName>
    </submittedName>
</protein>
<evidence type="ECO:0000256" key="1">
    <source>
        <dbReference type="SAM" id="Phobius"/>
    </source>
</evidence>
<evidence type="ECO:0000313" key="3">
    <source>
        <dbReference type="Proteomes" id="UP001319104"/>
    </source>
</evidence>